<sequence>MFYHAKKLQYFRPPEKPDAVYANKIQELIGGTFGEMTVMMQYLLSVLANLKVYLCKYSQGFARTQ</sequence>
<reference evidence="4" key="1">
    <citation type="journal article" date="2014" name="Stand. Genomic Sci.">
        <title>Complete genome sequence of Anabaena variabilis ATCC 29413.</title>
        <authorList>
            <person name="Thiel T."/>
            <person name="Pratte B.S."/>
            <person name="Zhong J."/>
            <person name="Goodwin L."/>
            <person name="Copeland A."/>
            <person name="Lucas S."/>
            <person name="Han C."/>
            <person name="Pitluck S."/>
            <person name="Land M.L."/>
            <person name="Kyrpides N.C."/>
            <person name="Woyke T."/>
        </authorList>
    </citation>
    <scope>NUCLEOTIDE SEQUENCE [LARGE SCALE GENOMIC DNA]</scope>
    <source>
        <strain evidence="4">ATCC 29413 / PCC 7937</strain>
    </source>
</reference>
<gene>
    <name evidence="3" type="ordered locus">Ava_0367</name>
</gene>
<dbReference type="InterPro" id="IPR012347">
    <property type="entry name" value="Ferritin-like"/>
</dbReference>
<dbReference type="InterPro" id="IPR007760">
    <property type="entry name" value="Mn_catalase"/>
</dbReference>
<dbReference type="STRING" id="240292.Ava_0367"/>
<dbReference type="EMBL" id="CP000117">
    <property type="protein sequence ID" value="ABA19993.1"/>
    <property type="molecule type" value="Genomic_DNA"/>
</dbReference>
<dbReference type="AlphaFoldDB" id="Q3MG93"/>
<evidence type="ECO:0000256" key="2">
    <source>
        <dbReference type="PIRSR" id="PIRSR607760-1"/>
    </source>
</evidence>
<proteinExistence type="inferred from homology"/>
<name>Q3MG93_TRIV2</name>
<dbReference type="KEGG" id="ava:Ava_0367"/>
<dbReference type="GO" id="GO:0046872">
    <property type="term" value="F:metal ion binding"/>
    <property type="evidence" value="ECO:0007669"/>
    <property type="project" value="UniProtKB-KW"/>
</dbReference>
<comment type="cofactor">
    <cofactor evidence="2">
        <name>Mn(2+)</name>
        <dbReference type="ChEBI" id="CHEBI:29035"/>
    </cofactor>
    <text evidence="2">Binds 2 manganese ions per subunit.</text>
</comment>
<dbReference type="HOGENOM" id="CLU_2840126_0_0_3"/>
<evidence type="ECO:0000313" key="3">
    <source>
        <dbReference type="EMBL" id="ABA19993.1"/>
    </source>
</evidence>
<comment type="similarity">
    <text evidence="1">Belongs to the manganese catalase family.</text>
</comment>
<protein>
    <submittedName>
        <fullName evidence="3">Mn-containing catalase-like protein</fullName>
    </submittedName>
</protein>
<dbReference type="Gene3D" id="1.20.1260.10">
    <property type="match status" value="1"/>
</dbReference>
<dbReference type="eggNOG" id="COG3546">
    <property type="taxonomic scope" value="Bacteria"/>
</dbReference>
<evidence type="ECO:0000256" key="1">
    <source>
        <dbReference type="ARBA" id="ARBA00007644"/>
    </source>
</evidence>
<dbReference type="Pfam" id="PF05067">
    <property type="entry name" value="Mn_catalase"/>
    <property type="match status" value="1"/>
</dbReference>
<evidence type="ECO:0000313" key="4">
    <source>
        <dbReference type="Proteomes" id="UP000002533"/>
    </source>
</evidence>
<organism evidence="3 4">
    <name type="scientific">Trichormus variabilis (strain ATCC 29413 / PCC 7937)</name>
    <name type="common">Anabaena variabilis</name>
    <dbReference type="NCBI Taxonomy" id="240292"/>
    <lineage>
        <taxon>Bacteria</taxon>
        <taxon>Bacillati</taxon>
        <taxon>Cyanobacteriota</taxon>
        <taxon>Cyanophyceae</taxon>
        <taxon>Nostocales</taxon>
        <taxon>Nostocaceae</taxon>
        <taxon>Trichormus</taxon>
    </lineage>
</organism>
<dbReference type="SUPFAM" id="SSF47240">
    <property type="entry name" value="Ferritin-like"/>
    <property type="match status" value="1"/>
</dbReference>
<accession>Q3MG93</accession>
<keyword evidence="2" id="KW-0479">Metal-binding</keyword>
<keyword evidence="2" id="KW-0464">Manganese</keyword>
<feature type="binding site" evidence="2">
    <location>
        <position position="35"/>
    </location>
    <ligand>
        <name>Mn(2+)</name>
        <dbReference type="ChEBI" id="CHEBI:29035"/>
        <label>1</label>
    </ligand>
</feature>
<dbReference type="InterPro" id="IPR009078">
    <property type="entry name" value="Ferritin-like_SF"/>
</dbReference>
<dbReference type="Proteomes" id="UP000002533">
    <property type="component" value="Chromosome"/>
</dbReference>